<proteinExistence type="inferred from homology"/>
<evidence type="ECO:0000256" key="5">
    <source>
        <dbReference type="ARBA" id="ARBA00022741"/>
    </source>
</evidence>
<dbReference type="PROSITE" id="PS50936">
    <property type="entry name" value="ENGC_GTPASE"/>
    <property type="match status" value="1"/>
</dbReference>
<feature type="domain" description="EngC GTPase" evidence="12">
    <location>
        <begin position="101"/>
        <end position="257"/>
    </location>
</feature>
<dbReference type="EMBL" id="CP027666">
    <property type="protein sequence ID" value="AVO34147.1"/>
    <property type="molecule type" value="Genomic_DNA"/>
</dbReference>
<dbReference type="RefSeq" id="WP_106702702.1">
    <property type="nucleotide sequence ID" value="NZ_CP027666.1"/>
</dbReference>
<accession>A0A2S0ME88</accession>
<dbReference type="Proteomes" id="UP000239709">
    <property type="component" value="Chromosome"/>
</dbReference>
<feature type="region of interest" description="Disordered" evidence="11">
    <location>
        <begin position="1"/>
        <end position="26"/>
    </location>
</feature>
<feature type="binding site" evidence="10">
    <location>
        <position position="290"/>
    </location>
    <ligand>
        <name>Zn(2+)</name>
        <dbReference type="ChEBI" id="CHEBI:29105"/>
    </ligand>
</feature>
<keyword evidence="5 10" id="KW-0547">Nucleotide-binding</keyword>
<keyword evidence="7 10" id="KW-0862">Zinc</keyword>
<dbReference type="CDD" id="cd04466">
    <property type="entry name" value="S1_YloQ_GTPase"/>
    <property type="match status" value="1"/>
</dbReference>
<name>A0A2S0ME88_9BURK</name>
<evidence type="ECO:0000259" key="13">
    <source>
        <dbReference type="PROSITE" id="PS51721"/>
    </source>
</evidence>
<dbReference type="AlphaFoldDB" id="A0A2S0ME88"/>
<comment type="function">
    <text evidence="10">One of several proteins that assist in the late maturation steps of the functional core of the 30S ribosomal subunit. Helps release RbfA from mature subunits. May play a role in the assembly of ribosomal proteins into the subunit. Circularly permuted GTPase that catalyzes slow GTP hydrolysis, GTPase activity is stimulated by the 30S ribosomal subunit.</text>
</comment>
<dbReference type="InterPro" id="IPR012340">
    <property type="entry name" value="NA-bd_OB-fold"/>
</dbReference>
<comment type="subcellular location">
    <subcellularLocation>
        <location evidence="10">Cytoplasm</location>
    </subcellularLocation>
</comment>
<dbReference type="PANTHER" id="PTHR32120">
    <property type="entry name" value="SMALL RIBOSOMAL SUBUNIT BIOGENESIS GTPASE RSGA"/>
    <property type="match status" value="1"/>
</dbReference>
<evidence type="ECO:0000256" key="6">
    <source>
        <dbReference type="ARBA" id="ARBA00022801"/>
    </source>
</evidence>
<keyword evidence="4 10" id="KW-0699">rRNA-binding</keyword>
<dbReference type="KEGG" id="otk:C6570_07760"/>
<dbReference type="EC" id="3.6.1.-" evidence="10"/>
<dbReference type="InterPro" id="IPR030378">
    <property type="entry name" value="G_CP_dom"/>
</dbReference>
<dbReference type="Gene3D" id="2.40.50.140">
    <property type="entry name" value="Nucleic acid-binding proteins"/>
    <property type="match status" value="1"/>
</dbReference>
<dbReference type="GO" id="GO:0046872">
    <property type="term" value="F:metal ion binding"/>
    <property type="evidence" value="ECO:0007669"/>
    <property type="project" value="UniProtKB-KW"/>
</dbReference>
<dbReference type="PROSITE" id="PS51721">
    <property type="entry name" value="G_CP"/>
    <property type="match status" value="1"/>
</dbReference>
<dbReference type="PANTHER" id="PTHR32120:SF11">
    <property type="entry name" value="SMALL RIBOSOMAL SUBUNIT BIOGENESIS GTPASE RSGA 1, MITOCHONDRIAL-RELATED"/>
    <property type="match status" value="1"/>
</dbReference>
<evidence type="ECO:0000256" key="8">
    <source>
        <dbReference type="ARBA" id="ARBA00022884"/>
    </source>
</evidence>
<sequence length="342" mass="37119">MSRPPRASRASSRRNPRSAAGDGPDTLEDGLIVASHGRHCVVETPDGQRVICHPRGKKLGVVVGDRVRWQPSQDEGTIEQITPRRNLLYRQDEVRTKSFAANLDQVLILVAAEPEFSEHQLSRALIACEAEHIEPLIVLNKADLAPLFARAWQRLAPYRAMGYTVLPMAAKPVDGVVPAGCSLDDVIARLQGRTTLILGPSGAGKSTLINRAVPRAAALTNEISQALNSGKHTTTTTTWYWLDAARTGALIDSPGFQEFGLRHIEPMQLAAYMPDLKPHVAECRFYNCTHLHEPGCGVRAAVAEAVLQAESPASAGVISASRYKIYSDLFHELSAPPNYGVG</sequence>
<evidence type="ECO:0000256" key="4">
    <source>
        <dbReference type="ARBA" id="ARBA00022730"/>
    </source>
</evidence>
<keyword evidence="15" id="KW-1185">Reference proteome</keyword>
<feature type="binding site" evidence="10">
    <location>
        <position position="288"/>
    </location>
    <ligand>
        <name>Zn(2+)</name>
        <dbReference type="ChEBI" id="CHEBI:29105"/>
    </ligand>
</feature>
<evidence type="ECO:0000313" key="14">
    <source>
        <dbReference type="EMBL" id="AVO34147.1"/>
    </source>
</evidence>
<feature type="binding site" evidence="10">
    <location>
        <begin position="140"/>
        <end position="143"/>
    </location>
    <ligand>
        <name>GTP</name>
        <dbReference type="ChEBI" id="CHEBI:37565"/>
    </ligand>
</feature>
<feature type="binding site" evidence="10">
    <location>
        <begin position="199"/>
        <end position="207"/>
    </location>
    <ligand>
        <name>GTP</name>
        <dbReference type="ChEBI" id="CHEBI:37565"/>
    </ligand>
</feature>
<feature type="binding site" evidence="10">
    <location>
        <position position="283"/>
    </location>
    <ligand>
        <name>Zn(2+)</name>
        <dbReference type="ChEBI" id="CHEBI:29105"/>
    </ligand>
</feature>
<comment type="cofactor">
    <cofactor evidence="10">
        <name>Zn(2+)</name>
        <dbReference type="ChEBI" id="CHEBI:29105"/>
    </cofactor>
    <text evidence="10">Binds 1 zinc ion per subunit.</text>
</comment>
<keyword evidence="6 10" id="KW-0378">Hydrolase</keyword>
<dbReference type="Gene3D" id="1.10.40.50">
    <property type="entry name" value="Probable gtpase engc, domain 3"/>
    <property type="match status" value="1"/>
</dbReference>
<evidence type="ECO:0000256" key="11">
    <source>
        <dbReference type="SAM" id="MobiDB-lite"/>
    </source>
</evidence>
<dbReference type="HAMAP" id="MF_01820">
    <property type="entry name" value="GTPase_RsgA"/>
    <property type="match status" value="1"/>
</dbReference>
<dbReference type="Gene3D" id="3.40.50.300">
    <property type="entry name" value="P-loop containing nucleotide triphosphate hydrolases"/>
    <property type="match status" value="1"/>
</dbReference>
<dbReference type="InterPro" id="IPR004881">
    <property type="entry name" value="Ribosome_biogen_GTPase_RsgA"/>
</dbReference>
<dbReference type="InterPro" id="IPR031944">
    <property type="entry name" value="RsgA_N"/>
</dbReference>
<reference evidence="14 15" key="1">
    <citation type="submission" date="2018-03" db="EMBL/GenBank/DDBJ databases">
        <title>Genome sequencing of Ottowia sp.</title>
        <authorList>
            <person name="Kim S.-J."/>
            <person name="Heo J."/>
            <person name="Kwon S.-W."/>
        </authorList>
    </citation>
    <scope>NUCLEOTIDE SEQUENCE [LARGE SCALE GENOMIC DNA]</scope>
    <source>
        <strain evidence="14 15">KADR8-3</strain>
    </source>
</reference>
<evidence type="ECO:0000256" key="9">
    <source>
        <dbReference type="ARBA" id="ARBA00023134"/>
    </source>
</evidence>
<dbReference type="GO" id="GO:0005525">
    <property type="term" value="F:GTP binding"/>
    <property type="evidence" value="ECO:0007669"/>
    <property type="project" value="UniProtKB-UniRule"/>
</dbReference>
<gene>
    <name evidence="10 14" type="primary">rsgA</name>
    <name evidence="14" type="ORF">C6570_07760</name>
</gene>
<feature type="compositionally biased region" description="Low complexity" evidence="11">
    <location>
        <begin position="1"/>
        <end position="10"/>
    </location>
</feature>
<organism evidence="14 15">
    <name type="scientific">Ottowia oryzae</name>
    <dbReference type="NCBI Taxonomy" id="2109914"/>
    <lineage>
        <taxon>Bacteria</taxon>
        <taxon>Pseudomonadati</taxon>
        <taxon>Pseudomonadota</taxon>
        <taxon>Betaproteobacteria</taxon>
        <taxon>Burkholderiales</taxon>
        <taxon>Comamonadaceae</taxon>
        <taxon>Ottowia</taxon>
    </lineage>
</organism>
<dbReference type="CDD" id="cd01854">
    <property type="entry name" value="YjeQ_EngC"/>
    <property type="match status" value="1"/>
</dbReference>
<keyword evidence="1 10" id="KW-0963">Cytoplasm</keyword>
<feature type="binding site" evidence="10">
    <location>
        <position position="296"/>
    </location>
    <ligand>
        <name>Zn(2+)</name>
        <dbReference type="ChEBI" id="CHEBI:29105"/>
    </ligand>
</feature>
<evidence type="ECO:0000313" key="15">
    <source>
        <dbReference type="Proteomes" id="UP000239709"/>
    </source>
</evidence>
<dbReference type="SUPFAM" id="SSF50249">
    <property type="entry name" value="Nucleic acid-binding proteins"/>
    <property type="match status" value="1"/>
</dbReference>
<dbReference type="Pfam" id="PF03193">
    <property type="entry name" value="RsgA_GTPase"/>
    <property type="match status" value="1"/>
</dbReference>
<dbReference type="GO" id="GO:0003924">
    <property type="term" value="F:GTPase activity"/>
    <property type="evidence" value="ECO:0007669"/>
    <property type="project" value="UniProtKB-UniRule"/>
</dbReference>
<evidence type="ECO:0000256" key="2">
    <source>
        <dbReference type="ARBA" id="ARBA00022517"/>
    </source>
</evidence>
<evidence type="ECO:0000256" key="1">
    <source>
        <dbReference type="ARBA" id="ARBA00022490"/>
    </source>
</evidence>
<evidence type="ECO:0000256" key="10">
    <source>
        <dbReference type="HAMAP-Rule" id="MF_01820"/>
    </source>
</evidence>
<keyword evidence="2 10" id="KW-0690">Ribosome biogenesis</keyword>
<dbReference type="NCBIfam" id="TIGR00157">
    <property type="entry name" value="ribosome small subunit-dependent GTPase A"/>
    <property type="match status" value="1"/>
</dbReference>
<comment type="similarity">
    <text evidence="10">Belongs to the TRAFAC class YlqF/YawG GTPase family. RsgA subfamily.</text>
</comment>
<keyword evidence="3 10" id="KW-0479">Metal-binding</keyword>
<feature type="domain" description="CP-type G" evidence="13">
    <location>
        <begin position="91"/>
        <end position="259"/>
    </location>
</feature>
<dbReference type="OrthoDB" id="9809485at2"/>
<dbReference type="GO" id="GO:0005737">
    <property type="term" value="C:cytoplasm"/>
    <property type="evidence" value="ECO:0007669"/>
    <property type="project" value="UniProtKB-SubCell"/>
</dbReference>
<dbReference type="InterPro" id="IPR027417">
    <property type="entry name" value="P-loop_NTPase"/>
</dbReference>
<protein>
    <recommendedName>
        <fullName evidence="10">Small ribosomal subunit biogenesis GTPase RsgA</fullName>
        <ecNumber evidence="10">3.6.1.-</ecNumber>
    </recommendedName>
</protein>
<dbReference type="GO" id="GO:0042274">
    <property type="term" value="P:ribosomal small subunit biogenesis"/>
    <property type="evidence" value="ECO:0007669"/>
    <property type="project" value="UniProtKB-UniRule"/>
</dbReference>
<dbReference type="InterPro" id="IPR010914">
    <property type="entry name" value="RsgA_GTPase_dom"/>
</dbReference>
<keyword evidence="8 10" id="KW-0694">RNA-binding</keyword>
<evidence type="ECO:0000256" key="7">
    <source>
        <dbReference type="ARBA" id="ARBA00022833"/>
    </source>
</evidence>
<evidence type="ECO:0000259" key="12">
    <source>
        <dbReference type="PROSITE" id="PS50936"/>
    </source>
</evidence>
<dbReference type="GO" id="GO:0019843">
    <property type="term" value="F:rRNA binding"/>
    <property type="evidence" value="ECO:0007669"/>
    <property type="project" value="UniProtKB-KW"/>
</dbReference>
<comment type="subunit">
    <text evidence="10">Monomer. Associates with 30S ribosomal subunit, binds 16S rRNA.</text>
</comment>
<dbReference type="SUPFAM" id="SSF52540">
    <property type="entry name" value="P-loop containing nucleoside triphosphate hydrolases"/>
    <property type="match status" value="1"/>
</dbReference>
<evidence type="ECO:0000256" key="3">
    <source>
        <dbReference type="ARBA" id="ARBA00022723"/>
    </source>
</evidence>
<keyword evidence="9 10" id="KW-0342">GTP-binding</keyword>